<dbReference type="PRINTS" id="PR01217">
    <property type="entry name" value="PRICHEXTENSN"/>
</dbReference>
<proteinExistence type="predicted"/>
<dbReference type="InterPro" id="IPR050660">
    <property type="entry name" value="NEK_Ser/Thr_kinase"/>
</dbReference>
<keyword evidence="7" id="KW-0812">Transmembrane</keyword>
<dbReference type="InterPro" id="IPR000719">
    <property type="entry name" value="Prot_kinase_dom"/>
</dbReference>
<evidence type="ECO:0000256" key="1">
    <source>
        <dbReference type="ARBA" id="ARBA00012513"/>
    </source>
</evidence>
<evidence type="ECO:0000259" key="8">
    <source>
        <dbReference type="PROSITE" id="PS50011"/>
    </source>
</evidence>
<dbReference type="PROSITE" id="PS00108">
    <property type="entry name" value="PROTEIN_KINASE_ST"/>
    <property type="match status" value="1"/>
</dbReference>
<dbReference type="CDD" id="cd14014">
    <property type="entry name" value="STKc_PknB_like"/>
    <property type="match status" value="1"/>
</dbReference>
<feature type="compositionally biased region" description="Pro residues" evidence="6">
    <location>
        <begin position="322"/>
        <end position="348"/>
    </location>
</feature>
<feature type="compositionally biased region" description="Pro residues" evidence="6">
    <location>
        <begin position="403"/>
        <end position="425"/>
    </location>
</feature>
<evidence type="ECO:0000256" key="4">
    <source>
        <dbReference type="ARBA" id="ARBA00022777"/>
    </source>
</evidence>
<evidence type="ECO:0000256" key="6">
    <source>
        <dbReference type="SAM" id="MobiDB-lite"/>
    </source>
</evidence>
<keyword evidence="2" id="KW-0808">Transferase</keyword>
<feature type="domain" description="Protein kinase" evidence="8">
    <location>
        <begin position="9"/>
        <end position="264"/>
    </location>
</feature>
<feature type="compositionally biased region" description="Low complexity" evidence="6">
    <location>
        <begin position="365"/>
        <end position="376"/>
    </location>
</feature>
<dbReference type="SMART" id="SM00220">
    <property type="entry name" value="S_TKc"/>
    <property type="match status" value="1"/>
</dbReference>
<dbReference type="PANTHER" id="PTHR43671">
    <property type="entry name" value="SERINE/THREONINE-PROTEIN KINASE NEK"/>
    <property type="match status" value="1"/>
</dbReference>
<reference evidence="10" key="1">
    <citation type="journal article" date="2019" name="Int. J. Syst. Evol. Microbiol.">
        <title>The Global Catalogue of Microorganisms (GCM) 10K type strain sequencing project: providing services to taxonomists for standard genome sequencing and annotation.</title>
        <authorList>
            <consortium name="The Broad Institute Genomics Platform"/>
            <consortium name="The Broad Institute Genome Sequencing Center for Infectious Disease"/>
            <person name="Wu L."/>
            <person name="Ma J."/>
        </authorList>
    </citation>
    <scope>NUCLEOTIDE SEQUENCE [LARGE SCALE GENOMIC DNA]</scope>
    <source>
        <strain evidence="10">JCM 18081</strain>
    </source>
</reference>
<dbReference type="SUPFAM" id="SSF56112">
    <property type="entry name" value="Protein kinase-like (PK-like)"/>
    <property type="match status" value="1"/>
</dbReference>
<keyword evidence="10" id="KW-1185">Reference proteome</keyword>
<evidence type="ECO:0000256" key="2">
    <source>
        <dbReference type="ARBA" id="ARBA00022679"/>
    </source>
</evidence>
<feature type="transmembrane region" description="Helical" evidence="7">
    <location>
        <begin position="466"/>
        <end position="485"/>
    </location>
</feature>
<accession>A0ABP9BII7</accession>
<name>A0ABP9BII7_9ACTN</name>
<organism evidence="9 10">
    <name type="scientific">Streptomyces ziwulingensis</name>
    <dbReference type="NCBI Taxonomy" id="1045501"/>
    <lineage>
        <taxon>Bacteria</taxon>
        <taxon>Bacillati</taxon>
        <taxon>Actinomycetota</taxon>
        <taxon>Actinomycetes</taxon>
        <taxon>Kitasatosporales</taxon>
        <taxon>Streptomycetaceae</taxon>
        <taxon>Streptomyces</taxon>
    </lineage>
</organism>
<dbReference type="Gene3D" id="3.30.200.20">
    <property type="entry name" value="Phosphorylase Kinase, domain 1"/>
    <property type="match status" value="1"/>
</dbReference>
<dbReference type="Pfam" id="PF00069">
    <property type="entry name" value="Pkinase"/>
    <property type="match status" value="1"/>
</dbReference>
<dbReference type="EC" id="2.7.11.1" evidence="1"/>
<dbReference type="InterPro" id="IPR008271">
    <property type="entry name" value="Ser/Thr_kinase_AS"/>
</dbReference>
<dbReference type="PROSITE" id="PS50011">
    <property type="entry name" value="PROTEIN_KINASE_DOM"/>
    <property type="match status" value="1"/>
</dbReference>
<dbReference type="Proteomes" id="UP001501265">
    <property type="component" value="Unassembled WGS sequence"/>
</dbReference>
<protein>
    <recommendedName>
        <fullName evidence="1">non-specific serine/threonine protein kinase</fullName>
        <ecNumber evidence="1">2.7.11.1</ecNumber>
    </recommendedName>
</protein>
<dbReference type="EMBL" id="BAABIG010000022">
    <property type="protein sequence ID" value="GAA4795961.1"/>
    <property type="molecule type" value="Genomic_DNA"/>
</dbReference>
<dbReference type="RefSeq" id="WP_345619290.1">
    <property type="nucleotide sequence ID" value="NZ_BAABIG010000022.1"/>
</dbReference>
<keyword evidence="4" id="KW-0418">Kinase</keyword>
<feature type="region of interest" description="Disordered" evidence="6">
    <location>
        <begin position="284"/>
        <end position="463"/>
    </location>
</feature>
<evidence type="ECO:0000256" key="7">
    <source>
        <dbReference type="SAM" id="Phobius"/>
    </source>
</evidence>
<keyword evidence="7" id="KW-1133">Transmembrane helix</keyword>
<dbReference type="Gene3D" id="1.10.510.10">
    <property type="entry name" value="Transferase(Phosphotransferase) domain 1"/>
    <property type="match status" value="1"/>
</dbReference>
<comment type="caution">
    <text evidence="9">The sequence shown here is derived from an EMBL/GenBank/DDBJ whole genome shotgun (WGS) entry which is preliminary data.</text>
</comment>
<keyword evidence="5" id="KW-0067">ATP-binding</keyword>
<evidence type="ECO:0000256" key="3">
    <source>
        <dbReference type="ARBA" id="ARBA00022741"/>
    </source>
</evidence>
<dbReference type="InterPro" id="IPR011009">
    <property type="entry name" value="Kinase-like_dom_sf"/>
</dbReference>
<keyword evidence="3" id="KW-0547">Nucleotide-binding</keyword>
<evidence type="ECO:0000313" key="9">
    <source>
        <dbReference type="EMBL" id="GAA4795961.1"/>
    </source>
</evidence>
<sequence>MGEVFAGRYELVDPIGRGGVGAVWRAWDHRRRRYVAAKVLQQRDAHSLLRFVREQALRIDHPHVLAPASWAADDDKVLFTMDLVTGGSLVHLVGDYGPLPPSFVCTLLDQLLAGLAAVHAEEVVHRDIKPANVLLEATGTGRPRLRLGDFGIAMRLGEARLTETNLVVGTPGYLAPEQMLGAEPDFPADLFAVGLVALYLLEGAKPDTKALVQYFAEHGTPGAPQGIPEPLWQVVSSLVQPDPLARFRTATGARKALAAAVELLGAPGPDDELIEIFDQVGPLPSGFGSGGPLRPPSAPVRRPPRPPFPDTDADADAVSGTRPPPPGTPPAPPSPPSPSSPPSLPSLPSPSSASSALLPPPPSSASPDSQPSVSPPQATTFAFAPRQSRARLDHWPPQSGPAHPEPPRLSPHTPPPPPFPTPPAHPRGDASTASYTAQAAEVPPPAPAVPQHRAPKRRRPGPPAKVAVPLLLLALACYAVGFWALTRL</sequence>
<dbReference type="PANTHER" id="PTHR43671:SF13">
    <property type="entry name" value="SERINE_THREONINE-PROTEIN KINASE NEK2"/>
    <property type="match status" value="1"/>
</dbReference>
<evidence type="ECO:0000256" key="5">
    <source>
        <dbReference type="ARBA" id="ARBA00022840"/>
    </source>
</evidence>
<keyword evidence="7" id="KW-0472">Membrane</keyword>
<gene>
    <name evidence="9" type="ORF">GCM10023220_23370</name>
</gene>
<evidence type="ECO:0000313" key="10">
    <source>
        <dbReference type="Proteomes" id="UP001501265"/>
    </source>
</evidence>